<gene>
    <name evidence="2" type="ORF">Hamer_G026534</name>
</gene>
<evidence type="ECO:0000313" key="2">
    <source>
        <dbReference type="EMBL" id="KAG7176144.1"/>
    </source>
</evidence>
<proteinExistence type="predicted"/>
<dbReference type="EMBL" id="JAHLQT010004078">
    <property type="protein sequence ID" value="KAG7176144.1"/>
    <property type="molecule type" value="Genomic_DNA"/>
</dbReference>
<name>A0A8J5TIS2_HOMAM</name>
<dbReference type="Proteomes" id="UP000747542">
    <property type="component" value="Unassembled WGS sequence"/>
</dbReference>
<organism evidence="2 3">
    <name type="scientific">Homarus americanus</name>
    <name type="common">American lobster</name>
    <dbReference type="NCBI Taxonomy" id="6706"/>
    <lineage>
        <taxon>Eukaryota</taxon>
        <taxon>Metazoa</taxon>
        <taxon>Ecdysozoa</taxon>
        <taxon>Arthropoda</taxon>
        <taxon>Crustacea</taxon>
        <taxon>Multicrustacea</taxon>
        <taxon>Malacostraca</taxon>
        <taxon>Eumalacostraca</taxon>
        <taxon>Eucarida</taxon>
        <taxon>Decapoda</taxon>
        <taxon>Pleocyemata</taxon>
        <taxon>Astacidea</taxon>
        <taxon>Nephropoidea</taxon>
        <taxon>Nephropidae</taxon>
        <taxon>Homarus</taxon>
    </lineage>
</organism>
<protein>
    <submittedName>
        <fullName evidence="2">Uncharacterized protein</fullName>
    </submittedName>
</protein>
<keyword evidence="3" id="KW-1185">Reference proteome</keyword>
<reference evidence="2" key="1">
    <citation type="journal article" date="2021" name="Sci. Adv.">
        <title>The American lobster genome reveals insights on longevity, neural, and immune adaptations.</title>
        <authorList>
            <person name="Polinski J.M."/>
            <person name="Zimin A.V."/>
            <person name="Clark K.F."/>
            <person name="Kohn A.B."/>
            <person name="Sadowski N."/>
            <person name="Timp W."/>
            <person name="Ptitsyn A."/>
            <person name="Khanna P."/>
            <person name="Romanova D.Y."/>
            <person name="Williams P."/>
            <person name="Greenwood S.J."/>
            <person name="Moroz L.L."/>
            <person name="Walt D.R."/>
            <person name="Bodnar A.G."/>
        </authorList>
    </citation>
    <scope>NUCLEOTIDE SEQUENCE</scope>
    <source>
        <strain evidence="2">GMGI-L3</strain>
    </source>
</reference>
<feature type="region of interest" description="Disordered" evidence="1">
    <location>
        <begin position="1"/>
        <end position="28"/>
    </location>
</feature>
<sequence>MDSDKDGDKYSEEAGEHRRGPLVYRGETGQTGVSVNRCRSLFTSTGVPDDKTLVVAHLLQYPADNRSLTSDRWTPLHPRGDQHLSAAVKGLRHLLQKRSSSSGASTEDYRSMALLLPTLLTFKHHTNKSQEDDHRKEGQTPILRHTSMIDANGGVLPYVPCAIVPFDHPPRHRLLRLQTQQQQLPLDRVHGRLKKVPTVVVSSWVHVVDDAEDVVLLSPRRAQLPQTIARAGRPSPAPVMEIQPQRHVRPPRTRANRPEVITSRGRIIGYHEAGKGIRENLSPSWYHQGYS</sequence>
<evidence type="ECO:0000313" key="3">
    <source>
        <dbReference type="Proteomes" id="UP000747542"/>
    </source>
</evidence>
<evidence type="ECO:0000256" key="1">
    <source>
        <dbReference type="SAM" id="MobiDB-lite"/>
    </source>
</evidence>
<accession>A0A8J5TIS2</accession>
<dbReference type="AlphaFoldDB" id="A0A8J5TIS2"/>
<feature type="compositionally biased region" description="Basic and acidic residues" evidence="1">
    <location>
        <begin position="1"/>
        <end position="19"/>
    </location>
</feature>
<comment type="caution">
    <text evidence="2">The sequence shown here is derived from an EMBL/GenBank/DDBJ whole genome shotgun (WGS) entry which is preliminary data.</text>
</comment>